<proteinExistence type="predicted"/>
<name>A0A0A9H2D0_ARUDO</name>
<organism evidence="1">
    <name type="scientific">Arundo donax</name>
    <name type="common">Giant reed</name>
    <name type="synonym">Donax arundinaceus</name>
    <dbReference type="NCBI Taxonomy" id="35708"/>
    <lineage>
        <taxon>Eukaryota</taxon>
        <taxon>Viridiplantae</taxon>
        <taxon>Streptophyta</taxon>
        <taxon>Embryophyta</taxon>
        <taxon>Tracheophyta</taxon>
        <taxon>Spermatophyta</taxon>
        <taxon>Magnoliopsida</taxon>
        <taxon>Liliopsida</taxon>
        <taxon>Poales</taxon>
        <taxon>Poaceae</taxon>
        <taxon>PACMAD clade</taxon>
        <taxon>Arundinoideae</taxon>
        <taxon>Arundineae</taxon>
        <taxon>Arundo</taxon>
    </lineage>
</organism>
<protein>
    <submittedName>
        <fullName evidence="1">Uncharacterized protein</fullName>
    </submittedName>
</protein>
<accession>A0A0A9H2D0</accession>
<reference evidence="1" key="2">
    <citation type="journal article" date="2015" name="Data Brief">
        <title>Shoot transcriptome of the giant reed, Arundo donax.</title>
        <authorList>
            <person name="Barrero R.A."/>
            <person name="Guerrero F.D."/>
            <person name="Moolhuijzen P."/>
            <person name="Goolsby J.A."/>
            <person name="Tidwell J."/>
            <person name="Bellgard S.E."/>
            <person name="Bellgard M.I."/>
        </authorList>
    </citation>
    <scope>NUCLEOTIDE SEQUENCE</scope>
    <source>
        <tissue evidence="1">Shoot tissue taken approximately 20 cm above the soil surface</tissue>
    </source>
</reference>
<evidence type="ECO:0000313" key="1">
    <source>
        <dbReference type="EMBL" id="JAE31385.1"/>
    </source>
</evidence>
<dbReference type="EMBL" id="GBRH01166511">
    <property type="protein sequence ID" value="JAE31385.1"/>
    <property type="molecule type" value="Transcribed_RNA"/>
</dbReference>
<dbReference type="AlphaFoldDB" id="A0A0A9H2D0"/>
<reference evidence="1" key="1">
    <citation type="submission" date="2014-09" db="EMBL/GenBank/DDBJ databases">
        <authorList>
            <person name="Magalhaes I.L.F."/>
            <person name="Oliveira U."/>
            <person name="Santos F.R."/>
            <person name="Vidigal T.H.D.A."/>
            <person name="Brescovit A.D."/>
            <person name="Santos A.J."/>
        </authorList>
    </citation>
    <scope>NUCLEOTIDE SEQUENCE</scope>
    <source>
        <tissue evidence="1">Shoot tissue taken approximately 20 cm above the soil surface</tissue>
    </source>
</reference>
<sequence length="43" mass="5278">MSFCMVKLFKMLLSKWAWDNELSYSKVFLLDYICKYKKQICMT</sequence>